<evidence type="ECO:0000256" key="1">
    <source>
        <dbReference type="SAM" id="MobiDB-lite"/>
    </source>
</evidence>
<feature type="compositionally biased region" description="Polar residues" evidence="1">
    <location>
        <begin position="115"/>
        <end position="130"/>
    </location>
</feature>
<feature type="region of interest" description="Disordered" evidence="1">
    <location>
        <begin position="27"/>
        <end position="78"/>
    </location>
</feature>
<evidence type="ECO:0000313" key="3">
    <source>
        <dbReference type="Proteomes" id="UP000242287"/>
    </source>
</evidence>
<organism evidence="2 3">
    <name type="scientific">Amanita thiersii Skay4041</name>
    <dbReference type="NCBI Taxonomy" id="703135"/>
    <lineage>
        <taxon>Eukaryota</taxon>
        <taxon>Fungi</taxon>
        <taxon>Dikarya</taxon>
        <taxon>Basidiomycota</taxon>
        <taxon>Agaricomycotina</taxon>
        <taxon>Agaricomycetes</taxon>
        <taxon>Agaricomycetidae</taxon>
        <taxon>Agaricales</taxon>
        <taxon>Pluteineae</taxon>
        <taxon>Amanitaceae</taxon>
        <taxon>Amanita</taxon>
    </lineage>
</organism>
<feature type="compositionally biased region" description="Basic residues" evidence="1">
    <location>
        <begin position="65"/>
        <end position="78"/>
    </location>
</feature>
<dbReference type="OrthoDB" id="3058673at2759"/>
<reference evidence="2 3" key="1">
    <citation type="submission" date="2014-02" db="EMBL/GenBank/DDBJ databases">
        <title>Transposable element dynamics among asymbiotic and ectomycorrhizal Amanita fungi.</title>
        <authorList>
            <consortium name="DOE Joint Genome Institute"/>
            <person name="Hess J."/>
            <person name="Skrede I."/>
            <person name="Wolfe B."/>
            <person name="LaButti K."/>
            <person name="Ohm R.A."/>
            <person name="Grigoriev I.V."/>
            <person name="Pringle A."/>
        </authorList>
    </citation>
    <scope>NUCLEOTIDE SEQUENCE [LARGE SCALE GENOMIC DNA]</scope>
    <source>
        <strain evidence="2 3">SKay4041</strain>
    </source>
</reference>
<dbReference type="EMBL" id="KZ301997">
    <property type="protein sequence ID" value="PFH50813.1"/>
    <property type="molecule type" value="Genomic_DNA"/>
</dbReference>
<dbReference type="Proteomes" id="UP000242287">
    <property type="component" value="Unassembled WGS sequence"/>
</dbReference>
<protein>
    <submittedName>
        <fullName evidence="2">Uncharacterized protein</fullName>
    </submittedName>
</protein>
<dbReference type="AlphaFoldDB" id="A0A2A9NT28"/>
<accession>A0A2A9NT28</accession>
<keyword evidence="3" id="KW-1185">Reference proteome</keyword>
<evidence type="ECO:0000313" key="2">
    <source>
        <dbReference type="EMBL" id="PFH50813.1"/>
    </source>
</evidence>
<sequence length="698" mass="77329">MVKCGPRPRQLTARQFRDLVREEKKALALKREAARGSSPDPPSPRLKRKLSGKSKRPDQYNVSFSKKKRSKINPRPAIRKARTETSVAFSSVTEVIPLFEAVKRADWAIRAPETPTQLTCPQTPHRNAANSKHEEDPTTPNASCLNRNHTVLTTPPTSISYPLGVLATPKASFATSTPVQAQSIPPLDLYPLKPWNVHDYSPSQLGAFLGKASKEICIVSQLPAEQDYTAKPRVALPGQESRHSVVHASPILLINQPQKVVQGHTEDEWFLDSVAHRTLMSSYWAQEINLATHVEKIKAPDVVDFSASSKLLSSTLEAVKTAVSPGVYSENDAARAQRLLMQPDPVHLQQNKLMSNADHRIADDSQRPRTYQVVSPEVLGSACPKNASMVRSGTSRIGTEATKLVEGNESRCRRNTREGAFAHAVLRRSGYLQRRNVNTSAAELSNELQNQPRLTLDNSSTSVVHSACQTHREPYIPTRPNFAPSGPGSHEALQSRAASLNDQRTSKLPELAPAAIIKDGSTRRTRPRPNRGRFVSAGRVISYRDITEERQIGESASRVQNIDTFTSQRRVPLTLEPLIFKKARLQKGYDIQGTANSWSRPNTLFPPRFPAGSWRERITTIEPTNGTVAAPLDPDFVNIDVINGPEEMVIPDSITSRSISGMSFKQRIAIGFSRRGTIFLALKAIYHRICGEQVEEKV</sequence>
<feature type="compositionally biased region" description="Basic residues" evidence="1">
    <location>
        <begin position="45"/>
        <end position="54"/>
    </location>
</feature>
<proteinExistence type="predicted"/>
<feature type="region of interest" description="Disordered" evidence="1">
    <location>
        <begin position="115"/>
        <end position="145"/>
    </location>
</feature>
<gene>
    <name evidence="2" type="ORF">AMATHDRAFT_60462</name>
</gene>
<name>A0A2A9NT28_9AGAR</name>
<feature type="region of interest" description="Disordered" evidence="1">
    <location>
        <begin position="484"/>
        <end position="503"/>
    </location>
</feature>